<feature type="domain" description="Bacteriophage T5 Orf172 DNA-binding" evidence="3">
    <location>
        <begin position="426"/>
        <end position="509"/>
    </location>
</feature>
<name>A0A7W7WJB0_9ACTN</name>
<keyword evidence="1" id="KW-0175">Coiled coil</keyword>
<comment type="caution">
    <text evidence="4">The sequence shown here is derived from an EMBL/GenBank/DDBJ whole genome shotgun (WGS) entry which is preliminary data.</text>
</comment>
<dbReference type="EMBL" id="JACHJR010000001">
    <property type="protein sequence ID" value="MBB4948419.1"/>
    <property type="molecule type" value="Genomic_DNA"/>
</dbReference>
<dbReference type="SMART" id="SM00974">
    <property type="entry name" value="T5orf172"/>
    <property type="match status" value="1"/>
</dbReference>
<evidence type="ECO:0000313" key="5">
    <source>
        <dbReference type="Proteomes" id="UP000573327"/>
    </source>
</evidence>
<feature type="coiled-coil region" evidence="1">
    <location>
        <begin position="149"/>
        <end position="190"/>
    </location>
</feature>
<dbReference type="Pfam" id="PF13455">
    <property type="entry name" value="MUG113"/>
    <property type="match status" value="1"/>
</dbReference>
<dbReference type="AlphaFoldDB" id="A0A7W7WJB0"/>
<feature type="region of interest" description="Disordered" evidence="2">
    <location>
        <begin position="1"/>
        <end position="77"/>
    </location>
</feature>
<feature type="compositionally biased region" description="Pro residues" evidence="2">
    <location>
        <begin position="1"/>
        <end position="19"/>
    </location>
</feature>
<protein>
    <recommendedName>
        <fullName evidence="3">Bacteriophage T5 Orf172 DNA-binding domain-containing protein</fullName>
    </recommendedName>
</protein>
<reference evidence="4 5" key="1">
    <citation type="submission" date="2020-08" db="EMBL/GenBank/DDBJ databases">
        <title>Sequencing the genomes of 1000 actinobacteria strains.</title>
        <authorList>
            <person name="Klenk H.-P."/>
        </authorList>
    </citation>
    <scope>NUCLEOTIDE SEQUENCE [LARGE SCALE GENOMIC DNA]</scope>
    <source>
        <strain evidence="4 5">DSM 44786</strain>
    </source>
</reference>
<keyword evidence="5" id="KW-1185">Reference proteome</keyword>
<feature type="compositionally biased region" description="Low complexity" evidence="2">
    <location>
        <begin position="47"/>
        <end position="61"/>
    </location>
</feature>
<proteinExistence type="predicted"/>
<dbReference type="RefSeq" id="WP_184917996.1">
    <property type="nucleotide sequence ID" value="NZ_JACHJR010000001.1"/>
</dbReference>
<evidence type="ECO:0000259" key="3">
    <source>
        <dbReference type="SMART" id="SM00974"/>
    </source>
</evidence>
<organism evidence="4 5">
    <name type="scientific">Kitasatospora gansuensis</name>
    <dbReference type="NCBI Taxonomy" id="258050"/>
    <lineage>
        <taxon>Bacteria</taxon>
        <taxon>Bacillati</taxon>
        <taxon>Actinomycetota</taxon>
        <taxon>Actinomycetes</taxon>
        <taxon>Kitasatosporales</taxon>
        <taxon>Streptomycetaceae</taxon>
        <taxon>Kitasatospora</taxon>
    </lineage>
</organism>
<evidence type="ECO:0000313" key="4">
    <source>
        <dbReference type="EMBL" id="MBB4948419.1"/>
    </source>
</evidence>
<evidence type="ECO:0000256" key="1">
    <source>
        <dbReference type="SAM" id="Coils"/>
    </source>
</evidence>
<feature type="coiled-coil region" evidence="1">
    <location>
        <begin position="328"/>
        <end position="369"/>
    </location>
</feature>
<dbReference type="Pfam" id="PF13250">
    <property type="entry name" value="SNIPE"/>
    <property type="match status" value="1"/>
</dbReference>
<dbReference type="Proteomes" id="UP000573327">
    <property type="component" value="Unassembled WGS sequence"/>
</dbReference>
<sequence length="532" mass="60145">MAYRFNPPPSWPQPPPGWVPPQGWQPDPALPPAPPGWKWWTELPDGSEAASASRPSEPPAATGAAGNPFGRRRRQAEADAEQVRTENARLTAEVESLQAQLTRLWGLDAVQLAAETERLRSVHQRLSEQTALERAAWAADAACQDDLLLEKTERASEQLGSELASARHQRDEALREAEQAERQLRHARQGIVLTEDVAMLQEVGIYAYRHRLEDAVAYKAVLADLKDSVSTMARSGQAVLSATNWQVNGSVAEGRKMVRDFSKLLLRAYNAEVDYAVRSMRPHRLESLVDRLEKSRQTIARLGATMQIRISDPYHRLRVRELELTADYLAKQEAEKEYRRELRAQQREEEALNREIERERARLDKERSHHLSALQRLRASGALANPASIDDLESKLAEIDAALQAVDYREANIRAGYVYVISNIGAFGEHMVKIGMTRRLEPMDRVNELGDASVPFRFDVHALIFSADAVGLERRLHQEFDASRVNRINLRREFFYVTPAEVRTALERFAGEHLLEFHEEADAPEWRASGAA</sequence>
<accession>A0A7W7WJB0</accession>
<dbReference type="InterPro" id="IPR025280">
    <property type="entry name" value="SNIPE"/>
</dbReference>
<gene>
    <name evidence="4" type="ORF">F4556_003954</name>
</gene>
<evidence type="ECO:0000256" key="2">
    <source>
        <dbReference type="SAM" id="MobiDB-lite"/>
    </source>
</evidence>
<dbReference type="InterPro" id="IPR018306">
    <property type="entry name" value="Phage_T5_Orf172_DNA-bd"/>
</dbReference>